<evidence type="ECO:0000313" key="2">
    <source>
        <dbReference type="Proteomes" id="UP001165289"/>
    </source>
</evidence>
<dbReference type="EMBL" id="JAKMXF010000339">
    <property type="protein sequence ID" value="KAI6647646.1"/>
    <property type="molecule type" value="Genomic_DNA"/>
</dbReference>
<dbReference type="SUPFAM" id="SSF53098">
    <property type="entry name" value="Ribonuclease H-like"/>
    <property type="match status" value="1"/>
</dbReference>
<protein>
    <submittedName>
        <fullName evidence="1">52 kDa repressor of the inhibitor of the protein kinase-like</fullName>
    </submittedName>
</protein>
<keyword evidence="2" id="KW-1185">Reference proteome</keyword>
<organism evidence="1 2">
    <name type="scientific">Oopsacas minuta</name>
    <dbReference type="NCBI Taxonomy" id="111878"/>
    <lineage>
        <taxon>Eukaryota</taxon>
        <taxon>Metazoa</taxon>
        <taxon>Porifera</taxon>
        <taxon>Hexactinellida</taxon>
        <taxon>Hexasterophora</taxon>
        <taxon>Lyssacinosida</taxon>
        <taxon>Leucopsacidae</taxon>
        <taxon>Oopsacas</taxon>
    </lineage>
</organism>
<sequence>MLLDGNEIREFFYDFMYLESVTGETIASAIIESLKHNHVDLTKARGQSYDSAACMSSDKVGVQTRIGQVSPRALYVHCNSHVLTLSIASACKLPAIRNMIDTLNAVFLFFDKSLKRQRFLERIVKNLAPDMHKTKLVGL</sequence>
<reference evidence="1 2" key="1">
    <citation type="journal article" date="2023" name="BMC Biol.">
        <title>The compact genome of the sponge Oopsacas minuta (Hexactinellida) is lacking key metazoan core genes.</title>
        <authorList>
            <person name="Santini S."/>
            <person name="Schenkelaars Q."/>
            <person name="Jourda C."/>
            <person name="Duchesne M."/>
            <person name="Belahbib H."/>
            <person name="Rocher C."/>
            <person name="Selva M."/>
            <person name="Riesgo A."/>
            <person name="Vervoort M."/>
            <person name="Leys S.P."/>
            <person name="Kodjabachian L."/>
            <person name="Le Bivic A."/>
            <person name="Borchiellini C."/>
            <person name="Claverie J.M."/>
            <person name="Renard E."/>
        </authorList>
    </citation>
    <scope>NUCLEOTIDE SEQUENCE [LARGE SCALE GENOMIC DNA]</scope>
    <source>
        <strain evidence="1">SPO-2</strain>
    </source>
</reference>
<accession>A0AAV7JG45</accession>
<dbReference type="AlphaFoldDB" id="A0AAV7JG45"/>
<proteinExistence type="predicted"/>
<name>A0AAV7JG45_9METZ</name>
<dbReference type="InterPro" id="IPR012337">
    <property type="entry name" value="RNaseH-like_sf"/>
</dbReference>
<dbReference type="Proteomes" id="UP001165289">
    <property type="component" value="Unassembled WGS sequence"/>
</dbReference>
<dbReference type="PANTHER" id="PTHR45749:SF21">
    <property type="entry name" value="DUF4371 DOMAIN-CONTAINING PROTEIN"/>
    <property type="match status" value="1"/>
</dbReference>
<gene>
    <name evidence="1" type="ORF">LOD99_8611</name>
</gene>
<comment type="caution">
    <text evidence="1">The sequence shown here is derived from an EMBL/GenBank/DDBJ whole genome shotgun (WGS) entry which is preliminary data.</text>
</comment>
<evidence type="ECO:0000313" key="1">
    <source>
        <dbReference type="EMBL" id="KAI6647646.1"/>
    </source>
</evidence>
<dbReference type="PANTHER" id="PTHR45749">
    <property type="match status" value="1"/>
</dbReference>